<name>A0A5N6GAL9_PETAA</name>
<accession>A0A5N6GAL9</accession>
<gene>
    <name evidence="1" type="ORF">ETB97_002080</name>
</gene>
<keyword evidence="2" id="KW-1185">Reference proteome</keyword>
<evidence type="ECO:0000313" key="2">
    <source>
        <dbReference type="Proteomes" id="UP000541154"/>
    </source>
</evidence>
<sequence>MYITQALLPVLAALPTTLALHADLALLYAGDYVQRIDSSYNTACVPFNYPDPAEFISVNPRRLVGADIFCDLYNNPWCRGGPVYSDVRGKNQLDGDDIVAVKCFARPIDM</sequence>
<dbReference type="EMBL" id="SPNV01000143">
    <property type="protein sequence ID" value="KAF5860054.1"/>
    <property type="molecule type" value="Genomic_DNA"/>
</dbReference>
<dbReference type="Proteomes" id="UP000541154">
    <property type="component" value="Unassembled WGS sequence"/>
</dbReference>
<proteinExistence type="predicted"/>
<protein>
    <submittedName>
        <fullName evidence="1">Uncharacterized protein</fullName>
    </submittedName>
</protein>
<dbReference type="OMA" id="ACVPFNY"/>
<comment type="caution">
    <text evidence="1">The sequence shown here is derived from an EMBL/GenBank/DDBJ whole genome shotgun (WGS) entry which is preliminary data.</text>
</comment>
<accession>A0A8H6E5E0</accession>
<dbReference type="AlphaFoldDB" id="A0A5N6GAL9"/>
<evidence type="ECO:0000313" key="1">
    <source>
        <dbReference type="EMBL" id="KAF5860054.1"/>
    </source>
</evidence>
<organism evidence="1 2">
    <name type="scientific">Petromyces alliaceus</name>
    <name type="common">Aspergillus alliaceus</name>
    <dbReference type="NCBI Taxonomy" id="209559"/>
    <lineage>
        <taxon>Eukaryota</taxon>
        <taxon>Fungi</taxon>
        <taxon>Dikarya</taxon>
        <taxon>Ascomycota</taxon>
        <taxon>Pezizomycotina</taxon>
        <taxon>Eurotiomycetes</taxon>
        <taxon>Eurotiomycetidae</taxon>
        <taxon>Eurotiales</taxon>
        <taxon>Aspergillaceae</taxon>
        <taxon>Aspergillus</taxon>
        <taxon>Aspergillus subgen. Circumdati</taxon>
    </lineage>
</organism>
<reference evidence="1 2" key="1">
    <citation type="submission" date="2019-04" db="EMBL/GenBank/DDBJ databases">
        <title>Aspergillus burnettii sp. nov., novel species from soil in southeast Queensland.</title>
        <authorList>
            <person name="Gilchrist C.L.M."/>
            <person name="Pitt J.I."/>
            <person name="Lange L."/>
            <person name="Lacey H.J."/>
            <person name="Vuong D."/>
            <person name="Midgley D.J."/>
            <person name="Greenfield P."/>
            <person name="Bradbury M."/>
            <person name="Lacey E."/>
            <person name="Busk P.K."/>
            <person name="Pilgaard B."/>
            <person name="Chooi Y.H."/>
            <person name="Piggott A.M."/>
        </authorList>
    </citation>
    <scope>NUCLEOTIDE SEQUENCE [LARGE SCALE GENOMIC DNA]</scope>
    <source>
        <strain evidence="1 2">FRR 5400</strain>
    </source>
</reference>